<gene>
    <name evidence="1" type="ORF">G6O67_001176</name>
</gene>
<keyword evidence="2" id="KW-1185">Reference proteome</keyword>
<name>A0A8H4V8Y4_9HYPO</name>
<protein>
    <submittedName>
        <fullName evidence="1">Uncharacterized protein</fullName>
    </submittedName>
</protein>
<organism evidence="1 2">
    <name type="scientific">Ophiocordyceps sinensis</name>
    <dbReference type="NCBI Taxonomy" id="72228"/>
    <lineage>
        <taxon>Eukaryota</taxon>
        <taxon>Fungi</taxon>
        <taxon>Dikarya</taxon>
        <taxon>Ascomycota</taxon>
        <taxon>Pezizomycotina</taxon>
        <taxon>Sordariomycetes</taxon>
        <taxon>Hypocreomycetidae</taxon>
        <taxon>Hypocreales</taxon>
        <taxon>Ophiocordycipitaceae</taxon>
        <taxon>Ophiocordyceps</taxon>
    </lineage>
</organism>
<proteinExistence type="predicted"/>
<dbReference type="AlphaFoldDB" id="A0A8H4V8Y4"/>
<dbReference type="EMBL" id="JAAVMX010000002">
    <property type="protein sequence ID" value="KAF4511985.1"/>
    <property type="molecule type" value="Genomic_DNA"/>
</dbReference>
<evidence type="ECO:0000313" key="1">
    <source>
        <dbReference type="EMBL" id="KAF4511985.1"/>
    </source>
</evidence>
<accession>A0A8H4V8Y4</accession>
<dbReference type="OrthoDB" id="167398at2759"/>
<reference evidence="1 2" key="1">
    <citation type="journal article" date="2020" name="Genome Biol. Evol.">
        <title>A new high-quality draft genome assembly of the Chinese cordyceps Ophiocordyceps sinensis.</title>
        <authorList>
            <person name="Shu R."/>
            <person name="Zhang J."/>
            <person name="Meng Q."/>
            <person name="Zhang H."/>
            <person name="Zhou G."/>
            <person name="Li M."/>
            <person name="Wu P."/>
            <person name="Zhao Y."/>
            <person name="Chen C."/>
            <person name="Qin Q."/>
        </authorList>
    </citation>
    <scope>NUCLEOTIDE SEQUENCE [LARGE SCALE GENOMIC DNA]</scope>
    <source>
        <strain evidence="1 2">IOZ07</strain>
    </source>
</reference>
<sequence length="342" mass="36253">MPQQGPPAANSPRLRVLVAVDVQRTAQPLGPAEEDARLARRVQLPDAPEYHVPVGPAKVGRAPQARDGVLVSVDVVDHDVGRVVRLDRCRQIRVDFDAMVHVLRLDGQQQRAEPLKRAKVAADPEKVHLGQARLGLRVVDAVPDGLEDRRKGRHADARAHENRHLVLEHVLGRRPERPVNVDPGQHPPQHRVHAGMVLVHAHDPAGIAAPFAPVAPECLGHAHGKVALAAHVDGNVVLLGRARQGKGMVLPQRHGGAAKEDVLAGARLCVFLLDLDLAHLAGVLDHLGNVRLVAAADLAGDALGQVDEAAVHPVLPKDANGRGANVGAKGGHVGLDHAKGAV</sequence>
<comment type="caution">
    <text evidence="1">The sequence shown here is derived from an EMBL/GenBank/DDBJ whole genome shotgun (WGS) entry which is preliminary data.</text>
</comment>
<dbReference type="Proteomes" id="UP000557566">
    <property type="component" value="Unassembled WGS sequence"/>
</dbReference>
<evidence type="ECO:0000313" key="2">
    <source>
        <dbReference type="Proteomes" id="UP000557566"/>
    </source>
</evidence>